<dbReference type="EMBL" id="LZMZ01000005">
    <property type="protein sequence ID" value="OBX80556.1"/>
    <property type="molecule type" value="Genomic_DNA"/>
</dbReference>
<accession>A0A1B8QF44</accession>
<organism evidence="2 3">
    <name type="scientific">Faucicola atlantae</name>
    <dbReference type="NCBI Taxonomy" id="34059"/>
    <lineage>
        <taxon>Bacteria</taxon>
        <taxon>Pseudomonadati</taxon>
        <taxon>Pseudomonadota</taxon>
        <taxon>Gammaproteobacteria</taxon>
        <taxon>Moraxellales</taxon>
        <taxon>Moraxellaceae</taxon>
        <taxon>Faucicola</taxon>
    </lineage>
</organism>
<dbReference type="PANTHER" id="PTHR33434">
    <property type="entry name" value="DEGV DOMAIN-CONTAINING PROTEIN DR_1986-RELATED"/>
    <property type="match status" value="1"/>
</dbReference>
<protein>
    <recommendedName>
        <fullName evidence="4">DegV family protein</fullName>
    </recommendedName>
</protein>
<evidence type="ECO:0008006" key="4">
    <source>
        <dbReference type="Google" id="ProtNLM"/>
    </source>
</evidence>
<comment type="caution">
    <text evidence="2">The sequence shown here is derived from an EMBL/GenBank/DDBJ whole genome shotgun (WGS) entry which is preliminary data.</text>
</comment>
<gene>
    <name evidence="2" type="ORF">A9308_03125</name>
</gene>
<dbReference type="InterPro" id="IPR003797">
    <property type="entry name" value="DegV"/>
</dbReference>
<dbReference type="RefSeq" id="WP_067234717.1">
    <property type="nucleotide sequence ID" value="NZ_JAPDKM010000001.1"/>
</dbReference>
<dbReference type="SUPFAM" id="SSF82549">
    <property type="entry name" value="DAK1/DegV-like"/>
    <property type="match status" value="1"/>
</dbReference>
<evidence type="ECO:0000313" key="3">
    <source>
        <dbReference type="Proteomes" id="UP000092508"/>
    </source>
</evidence>
<dbReference type="Pfam" id="PF02645">
    <property type="entry name" value="DegV"/>
    <property type="match status" value="1"/>
</dbReference>
<evidence type="ECO:0000313" key="2">
    <source>
        <dbReference type="EMBL" id="OBX80556.1"/>
    </source>
</evidence>
<dbReference type="Proteomes" id="UP000092508">
    <property type="component" value="Unassembled WGS sequence"/>
</dbReference>
<name>A0A1B8QF44_9GAMM</name>
<dbReference type="PROSITE" id="PS51482">
    <property type="entry name" value="DEGV"/>
    <property type="match status" value="1"/>
</dbReference>
<dbReference type="InterPro" id="IPR043168">
    <property type="entry name" value="DegV_C"/>
</dbReference>
<keyword evidence="1" id="KW-0446">Lipid-binding</keyword>
<dbReference type="AlphaFoldDB" id="A0A1B8QF44"/>
<sequence length="300" mass="32895">MKSIVVATSSCCLQGIGITLPFELELLRMHVKVDTVEFTDGKNINSERLVEIMTNPLHPNVLASSTPASEHEVANLFAQLVQRGYTHVFVSCISSQFSDSLAIIERVRPRFADKLSICVYDTKSINIAEGALVYEAGVMLSQGKSFDDIVARLDTLRANSDVYFTVSRLDYLIRNKKISAPAGWVANLLDIKPVIHLDKTGTLVVSDKVRKTQKAITRIAEHLAKRAGLRASALFIADTAMSRDMSVALQQLLAQQYGLTQVPIVDLSAISIANHGPFAVGLCAFYGDIPLLYHRLHNAA</sequence>
<dbReference type="GO" id="GO:0008289">
    <property type="term" value="F:lipid binding"/>
    <property type="evidence" value="ECO:0007669"/>
    <property type="project" value="UniProtKB-KW"/>
</dbReference>
<evidence type="ECO:0000256" key="1">
    <source>
        <dbReference type="ARBA" id="ARBA00023121"/>
    </source>
</evidence>
<reference evidence="2 3" key="1">
    <citation type="submission" date="2016-06" db="EMBL/GenBank/DDBJ databases">
        <title>Draft genome of Moraxella atlantae CCUG 66109.</title>
        <authorList>
            <person name="Salva-Serra F."/>
            <person name="Engstrom-Jakobsson H."/>
            <person name="Thorell K."/>
            <person name="Gonzales-Siles L."/>
            <person name="Karlsson R."/>
            <person name="Boulund F."/>
            <person name="Engstrand L."/>
            <person name="Kristiansson E."/>
            <person name="Moore E."/>
        </authorList>
    </citation>
    <scope>NUCLEOTIDE SEQUENCE [LARGE SCALE GENOMIC DNA]</scope>
    <source>
        <strain evidence="2 3">CCUG 66109</strain>
    </source>
</reference>
<dbReference type="NCBIfam" id="TIGR00762">
    <property type="entry name" value="DegV"/>
    <property type="match status" value="1"/>
</dbReference>
<dbReference type="PANTHER" id="PTHR33434:SF2">
    <property type="entry name" value="FATTY ACID-BINDING PROTEIN TM_1468"/>
    <property type="match status" value="1"/>
</dbReference>
<proteinExistence type="predicted"/>
<dbReference type="Gene3D" id="3.40.50.10170">
    <property type="match status" value="1"/>
</dbReference>
<dbReference type="Gene3D" id="3.30.1180.10">
    <property type="match status" value="1"/>
</dbReference>
<dbReference type="InterPro" id="IPR050270">
    <property type="entry name" value="DegV_domain_contain"/>
</dbReference>